<name>D4K5V0_9FIRM</name>
<dbReference type="HOGENOM" id="CLU_3289975_0_0_9"/>
<dbReference type="EMBL" id="FP929046">
    <property type="protein sequence ID" value="CBL02959.1"/>
    <property type="molecule type" value="Genomic_DNA"/>
</dbReference>
<dbReference type="Proteomes" id="UP000007059">
    <property type="component" value="Chromosome"/>
</dbReference>
<dbReference type="AlphaFoldDB" id="D4K5V0"/>
<proteinExistence type="predicted"/>
<sequence>MHNGNEMKKIKVPFDEISIPSALDGLVLKIIRKLKGKLRK</sequence>
<reference evidence="1 2" key="1">
    <citation type="submission" date="2010-03" db="EMBL/GenBank/DDBJ databases">
        <title>The genome sequence of Faecalibacterium prausnitzii SL3/3.</title>
        <authorList>
            <consortium name="metaHIT consortium -- http://www.metahit.eu/"/>
            <person name="Pajon A."/>
            <person name="Turner K."/>
            <person name="Parkhill J."/>
            <person name="Duncan S."/>
            <person name="Flint H."/>
        </authorList>
    </citation>
    <scope>NUCLEOTIDE SEQUENCE [LARGE SCALE GENOMIC DNA]</scope>
    <source>
        <strain evidence="1 2">SL3/3</strain>
    </source>
</reference>
<accession>D4K5V0</accession>
<gene>
    <name evidence="1" type="ORF">FPR_28610</name>
</gene>
<dbReference type="KEGG" id="fpa:FPR_28610"/>
<reference evidence="1 2" key="2">
    <citation type="submission" date="2010-03" db="EMBL/GenBank/DDBJ databases">
        <authorList>
            <person name="Pajon A."/>
        </authorList>
    </citation>
    <scope>NUCLEOTIDE SEQUENCE [LARGE SCALE GENOMIC DNA]</scope>
    <source>
        <strain evidence="1 2">SL3/3</strain>
    </source>
</reference>
<evidence type="ECO:0000313" key="2">
    <source>
        <dbReference type="Proteomes" id="UP000007059"/>
    </source>
</evidence>
<protein>
    <submittedName>
        <fullName evidence="1">Uncharacterized protein</fullName>
    </submittedName>
</protein>
<evidence type="ECO:0000313" key="1">
    <source>
        <dbReference type="EMBL" id="CBL02959.1"/>
    </source>
</evidence>
<organism evidence="1 2">
    <name type="scientific">Faecalibacterium prausnitzii SL3/3</name>
    <dbReference type="NCBI Taxonomy" id="657322"/>
    <lineage>
        <taxon>Bacteria</taxon>
        <taxon>Bacillati</taxon>
        <taxon>Bacillota</taxon>
        <taxon>Clostridia</taxon>
        <taxon>Eubacteriales</taxon>
        <taxon>Oscillospiraceae</taxon>
        <taxon>Faecalibacterium</taxon>
    </lineage>
</organism>